<dbReference type="Proteomes" id="UP000789920">
    <property type="component" value="Unassembled WGS sequence"/>
</dbReference>
<accession>A0ACA9SIL7</accession>
<dbReference type="EMBL" id="CAJVQC010125073">
    <property type="protein sequence ID" value="CAG8839890.1"/>
    <property type="molecule type" value="Genomic_DNA"/>
</dbReference>
<name>A0ACA9SIL7_9GLOM</name>
<gene>
    <name evidence="1" type="ORF">RPERSI_LOCUS31221</name>
</gene>
<sequence>TRAELINASQLIIWDELPIANKAVLEYIDNLLCQISKNDDLFGGKLFIGIGDFRQVAPVVKGARKSTTINASIKT</sequence>
<evidence type="ECO:0000313" key="2">
    <source>
        <dbReference type="Proteomes" id="UP000789920"/>
    </source>
</evidence>
<comment type="caution">
    <text evidence="1">The sequence shown here is derived from an EMBL/GenBank/DDBJ whole genome shotgun (WGS) entry which is preliminary data.</text>
</comment>
<protein>
    <submittedName>
        <fullName evidence="1">123_t:CDS:1</fullName>
    </submittedName>
</protein>
<reference evidence="1" key="1">
    <citation type="submission" date="2021-06" db="EMBL/GenBank/DDBJ databases">
        <authorList>
            <person name="Kallberg Y."/>
            <person name="Tangrot J."/>
            <person name="Rosling A."/>
        </authorList>
    </citation>
    <scope>NUCLEOTIDE SEQUENCE</scope>
    <source>
        <strain evidence="1">MA461A</strain>
    </source>
</reference>
<organism evidence="1 2">
    <name type="scientific">Racocetra persica</name>
    <dbReference type="NCBI Taxonomy" id="160502"/>
    <lineage>
        <taxon>Eukaryota</taxon>
        <taxon>Fungi</taxon>
        <taxon>Fungi incertae sedis</taxon>
        <taxon>Mucoromycota</taxon>
        <taxon>Glomeromycotina</taxon>
        <taxon>Glomeromycetes</taxon>
        <taxon>Diversisporales</taxon>
        <taxon>Gigasporaceae</taxon>
        <taxon>Racocetra</taxon>
    </lineage>
</organism>
<proteinExistence type="predicted"/>
<feature type="non-terminal residue" evidence="1">
    <location>
        <position position="1"/>
    </location>
</feature>
<keyword evidence="2" id="KW-1185">Reference proteome</keyword>
<evidence type="ECO:0000313" key="1">
    <source>
        <dbReference type="EMBL" id="CAG8839890.1"/>
    </source>
</evidence>